<protein>
    <recommendedName>
        <fullName evidence="4">CCT domain-containing protein</fullName>
    </recommendedName>
</protein>
<dbReference type="InterPro" id="IPR045281">
    <property type="entry name" value="CONSTANS-like"/>
</dbReference>
<evidence type="ECO:0000256" key="3">
    <source>
        <dbReference type="SAM" id="MobiDB-lite"/>
    </source>
</evidence>
<reference evidence="6" key="1">
    <citation type="journal article" date="2023" name="Commun. Biol.">
        <title>Genome analysis of Parmales, the sister group of diatoms, reveals the evolutionary specialization of diatoms from phago-mixotrophs to photoautotrophs.</title>
        <authorList>
            <person name="Ban H."/>
            <person name="Sato S."/>
            <person name="Yoshikawa S."/>
            <person name="Yamada K."/>
            <person name="Nakamura Y."/>
            <person name="Ichinomiya M."/>
            <person name="Sato N."/>
            <person name="Blanc-Mathieu R."/>
            <person name="Endo H."/>
            <person name="Kuwata A."/>
            <person name="Ogata H."/>
        </authorList>
    </citation>
    <scope>NUCLEOTIDE SEQUENCE [LARGE SCALE GENOMIC DNA]</scope>
</reference>
<evidence type="ECO:0000256" key="1">
    <source>
        <dbReference type="ARBA" id="ARBA00004123"/>
    </source>
</evidence>
<dbReference type="PANTHER" id="PTHR31319">
    <property type="entry name" value="ZINC FINGER PROTEIN CONSTANS-LIKE 4"/>
    <property type="match status" value="1"/>
</dbReference>
<dbReference type="PROSITE" id="PS51017">
    <property type="entry name" value="CCT"/>
    <property type="match status" value="1"/>
</dbReference>
<comment type="subcellular location">
    <subcellularLocation>
        <location evidence="1">Nucleus</location>
    </subcellularLocation>
</comment>
<evidence type="ECO:0000259" key="4">
    <source>
        <dbReference type="PROSITE" id="PS51017"/>
    </source>
</evidence>
<feature type="compositionally biased region" description="Polar residues" evidence="3">
    <location>
        <begin position="1"/>
        <end position="12"/>
    </location>
</feature>
<dbReference type="EMBL" id="BRYA01000495">
    <property type="protein sequence ID" value="GMI19491.1"/>
    <property type="molecule type" value="Genomic_DNA"/>
</dbReference>
<proteinExistence type="predicted"/>
<dbReference type="Pfam" id="PF06203">
    <property type="entry name" value="CCT"/>
    <property type="match status" value="1"/>
</dbReference>
<evidence type="ECO:0000313" key="6">
    <source>
        <dbReference type="Proteomes" id="UP001165065"/>
    </source>
</evidence>
<comment type="caution">
    <text evidence="5">The sequence shown here is derived from an EMBL/GenBank/DDBJ whole genome shotgun (WGS) entry which is preliminary data.</text>
</comment>
<dbReference type="GO" id="GO:0005634">
    <property type="term" value="C:nucleus"/>
    <property type="evidence" value="ECO:0007669"/>
    <property type="project" value="UniProtKB-SubCell"/>
</dbReference>
<gene>
    <name evidence="5" type="ORF">TrCOL_g3389</name>
</gene>
<dbReference type="PANTHER" id="PTHR31319:SF77">
    <property type="entry name" value="ZINC FINGER PROTEIN CONSTANS-LIKE 4"/>
    <property type="match status" value="1"/>
</dbReference>
<keyword evidence="2" id="KW-0539">Nucleus</keyword>
<dbReference type="Proteomes" id="UP001165065">
    <property type="component" value="Unassembled WGS sequence"/>
</dbReference>
<dbReference type="AlphaFoldDB" id="A0A9W7FV25"/>
<sequence length="162" mass="19092">MESRSETTNVTVHSRDDLTDGQQLHPGYADAYDKFEPRLGRKSKGKPKGKPKSSRKGKIYRKKGTEDYIGGQGRPWSMSDLNITMEEEYEPPERREGWLGAYSPESRKLRIERFLEKRNHRVWTTKVKYDVRKNHADSRMRVKGRFVKKEDEVLMRELMSLT</sequence>
<evidence type="ECO:0000256" key="2">
    <source>
        <dbReference type="ARBA" id="ARBA00023242"/>
    </source>
</evidence>
<evidence type="ECO:0000313" key="5">
    <source>
        <dbReference type="EMBL" id="GMI19491.1"/>
    </source>
</evidence>
<feature type="region of interest" description="Disordered" evidence="3">
    <location>
        <begin position="1"/>
        <end position="74"/>
    </location>
</feature>
<feature type="compositionally biased region" description="Basic residues" evidence="3">
    <location>
        <begin position="40"/>
        <end position="62"/>
    </location>
</feature>
<name>A0A9W7FV25_9STRA</name>
<dbReference type="OrthoDB" id="153872at2759"/>
<accession>A0A9W7FV25</accession>
<keyword evidence="6" id="KW-1185">Reference proteome</keyword>
<feature type="domain" description="CCT" evidence="4">
    <location>
        <begin position="107"/>
        <end position="149"/>
    </location>
</feature>
<organism evidence="5 6">
    <name type="scientific">Triparma columacea</name>
    <dbReference type="NCBI Taxonomy" id="722753"/>
    <lineage>
        <taxon>Eukaryota</taxon>
        <taxon>Sar</taxon>
        <taxon>Stramenopiles</taxon>
        <taxon>Ochrophyta</taxon>
        <taxon>Bolidophyceae</taxon>
        <taxon>Parmales</taxon>
        <taxon>Triparmaceae</taxon>
        <taxon>Triparma</taxon>
    </lineage>
</organism>
<dbReference type="InterPro" id="IPR010402">
    <property type="entry name" value="CCT_domain"/>
</dbReference>